<organism evidence="6">
    <name type="scientific">Geobacillus sp. enrichment culture clone fosmid MGS-MG1</name>
    <dbReference type="NCBI Taxonomy" id="1549354"/>
    <lineage>
        <taxon>Bacteria</taxon>
        <taxon>Bacillati</taxon>
        <taxon>Bacillota</taxon>
        <taxon>Bacilli</taxon>
        <taxon>Bacillales</taxon>
        <taxon>Anoxybacillaceae</taxon>
        <taxon>Geobacillus</taxon>
        <taxon>environmental samples</taxon>
    </lineage>
</organism>
<dbReference type="InterPro" id="IPR005119">
    <property type="entry name" value="LysR_subst-bd"/>
</dbReference>
<dbReference type="SUPFAM" id="SSF46785">
    <property type="entry name" value="Winged helix' DNA-binding domain"/>
    <property type="match status" value="1"/>
</dbReference>
<dbReference type="GO" id="GO:0003700">
    <property type="term" value="F:DNA-binding transcription factor activity"/>
    <property type="evidence" value="ECO:0007669"/>
    <property type="project" value="InterPro"/>
</dbReference>
<dbReference type="Pfam" id="PF03466">
    <property type="entry name" value="LysR_substrate"/>
    <property type="match status" value="1"/>
</dbReference>
<protein>
    <submittedName>
        <fullName evidence="6">LysR family transcriptional regulator</fullName>
    </submittedName>
</protein>
<keyword evidence="3" id="KW-0238">DNA-binding</keyword>
<dbReference type="InterPro" id="IPR036388">
    <property type="entry name" value="WH-like_DNA-bd_sf"/>
</dbReference>
<dbReference type="FunFam" id="1.10.10.10:FF:000001">
    <property type="entry name" value="LysR family transcriptional regulator"/>
    <property type="match status" value="1"/>
</dbReference>
<dbReference type="EMBL" id="KF831418">
    <property type="protein sequence ID" value="AJG38044.1"/>
    <property type="molecule type" value="Genomic_DNA"/>
</dbReference>
<evidence type="ECO:0000259" key="5">
    <source>
        <dbReference type="PROSITE" id="PS50931"/>
    </source>
</evidence>
<dbReference type="Pfam" id="PF00126">
    <property type="entry name" value="HTH_1"/>
    <property type="match status" value="1"/>
</dbReference>
<dbReference type="InterPro" id="IPR050950">
    <property type="entry name" value="HTH-type_LysR_regulators"/>
</dbReference>
<dbReference type="PRINTS" id="PR00039">
    <property type="entry name" value="HTHLYSR"/>
</dbReference>
<evidence type="ECO:0000256" key="2">
    <source>
        <dbReference type="ARBA" id="ARBA00023015"/>
    </source>
</evidence>
<keyword evidence="4" id="KW-0804">Transcription</keyword>
<comment type="similarity">
    <text evidence="1">Belongs to the LysR transcriptional regulatory family.</text>
</comment>
<reference evidence="6" key="1">
    <citation type="journal article" date="2015" name="Environ. Microbiol.">
        <title>Pressure adaptation is linked to thermal adaptation in salt-saturated marine habitats.</title>
        <authorList>
            <consortium name="The MAMBA Consortium"/>
            <person name="Alcaide M."/>
            <person name="Stogios P.J."/>
            <person name="Lafraya A."/>
            <person name="Tchigvintsev A."/>
            <person name="Flick R."/>
            <person name="Bargiela R."/>
            <person name="Chernikova T.N."/>
            <person name="Reva O.N."/>
            <person name="Hai T."/>
            <person name="Leggewie C.C."/>
            <person name="Katzke N."/>
            <person name="La Cono V."/>
            <person name="Matesanz R."/>
            <person name="Jebbar M."/>
            <person name="Jaeger K.E."/>
            <person name="Yakimov M.M."/>
            <person name="Yakunin A.F."/>
            <person name="Golyshin P.N."/>
            <person name="Golyshina O.V."/>
            <person name="Savchenko A."/>
            <person name="Ferrer M."/>
        </authorList>
    </citation>
    <scope>NUCLEOTIDE SEQUENCE</scope>
</reference>
<evidence type="ECO:0000256" key="1">
    <source>
        <dbReference type="ARBA" id="ARBA00009437"/>
    </source>
</evidence>
<dbReference type="SUPFAM" id="SSF53850">
    <property type="entry name" value="Periplasmic binding protein-like II"/>
    <property type="match status" value="1"/>
</dbReference>
<dbReference type="AlphaFoldDB" id="A0A0B5KQK4"/>
<evidence type="ECO:0000256" key="3">
    <source>
        <dbReference type="ARBA" id="ARBA00023125"/>
    </source>
</evidence>
<dbReference type="Gene3D" id="3.40.190.290">
    <property type="match status" value="1"/>
</dbReference>
<proteinExistence type="inferred from homology"/>
<evidence type="ECO:0000313" key="6">
    <source>
        <dbReference type="EMBL" id="AJG38044.1"/>
    </source>
</evidence>
<dbReference type="PANTHER" id="PTHR30419:SF25">
    <property type="entry name" value="HTH-TYPE TRANSCRIPTIONAL REGULATOR YTLI"/>
    <property type="match status" value="1"/>
</dbReference>
<dbReference type="InterPro" id="IPR000847">
    <property type="entry name" value="LysR_HTH_N"/>
</dbReference>
<keyword evidence="2" id="KW-0805">Transcription regulation</keyword>
<dbReference type="PROSITE" id="PS50931">
    <property type="entry name" value="HTH_LYSR"/>
    <property type="match status" value="1"/>
</dbReference>
<name>A0A0B5KQK4_9BACL</name>
<dbReference type="GO" id="GO:0005829">
    <property type="term" value="C:cytosol"/>
    <property type="evidence" value="ECO:0007669"/>
    <property type="project" value="TreeGrafter"/>
</dbReference>
<evidence type="ECO:0000256" key="4">
    <source>
        <dbReference type="ARBA" id="ARBA00023163"/>
    </source>
</evidence>
<dbReference type="InterPro" id="IPR036390">
    <property type="entry name" value="WH_DNA-bd_sf"/>
</dbReference>
<feature type="domain" description="HTH lysR-type" evidence="5">
    <location>
        <begin position="1"/>
        <end position="57"/>
    </location>
</feature>
<dbReference type="CDD" id="cd05466">
    <property type="entry name" value="PBP2_LTTR_substrate"/>
    <property type="match status" value="1"/>
</dbReference>
<sequence length="302" mass="33616">MDLRTIKTFQTVVKHKSFQRAAEELNYAQSTVTTHIKNLEAELGITLIKRGKPFQLTEAGKLLSEKGEFLLKSFDHLQKTLKECIDGERGLVRIGVMEPTASHRLPAWLSAFRDKHPNILFTIQIHSNQMLVDMVERGDIDAAICATPETMAGASFEPLFSEEVVLLSPASHPLAKRSVVYLRDLADEPLLVTSAACPFRRNLEKRLVELGIQPLYKTEISNMLALKYYVHASLGIAVVPKIAVTPPPAGTVAQPIADFRDGLTVGILRMFTSEASHPATEKWIRFLLDQCAGRCSTDLHIF</sequence>
<accession>A0A0B5KQK4</accession>
<dbReference type="GO" id="GO:0003677">
    <property type="term" value="F:DNA binding"/>
    <property type="evidence" value="ECO:0007669"/>
    <property type="project" value="UniProtKB-KW"/>
</dbReference>
<dbReference type="PANTHER" id="PTHR30419">
    <property type="entry name" value="HTH-TYPE TRANSCRIPTIONAL REGULATOR YBHD"/>
    <property type="match status" value="1"/>
</dbReference>
<dbReference type="Gene3D" id="1.10.10.10">
    <property type="entry name" value="Winged helix-like DNA-binding domain superfamily/Winged helix DNA-binding domain"/>
    <property type="match status" value="1"/>
</dbReference>